<name>A0ABY2VZZ0_9GAMM</name>
<keyword evidence="5" id="KW-0449">Lipoprotein</keyword>
<evidence type="ECO:0000256" key="4">
    <source>
        <dbReference type="ARBA" id="ARBA00023139"/>
    </source>
</evidence>
<keyword evidence="7" id="KW-1133">Transmembrane helix</keyword>
<dbReference type="Pfam" id="PF05818">
    <property type="entry name" value="TraT"/>
    <property type="match status" value="1"/>
</dbReference>
<keyword evidence="2" id="KW-0732">Signal</keyword>
<evidence type="ECO:0000256" key="7">
    <source>
        <dbReference type="SAM" id="Phobius"/>
    </source>
</evidence>
<evidence type="ECO:0000256" key="1">
    <source>
        <dbReference type="ARBA" id="ARBA00004459"/>
    </source>
</evidence>
<protein>
    <submittedName>
        <fullName evidence="8">Complement resistance protein TraT</fullName>
    </submittedName>
</protein>
<keyword evidence="4" id="KW-0564">Palmitate</keyword>
<proteinExistence type="predicted"/>
<gene>
    <name evidence="8" type="ORF">CWC20_06135</name>
</gene>
<comment type="caution">
    <text evidence="8">The sequence shown here is derived from an EMBL/GenBank/DDBJ whole genome shotgun (WGS) entry which is preliminary data.</text>
</comment>
<reference evidence="9" key="1">
    <citation type="submission" date="2019-06" db="EMBL/GenBank/DDBJ databases">
        <title>Co-occurence of chitin degradation, pigmentation and bioactivity in marine Pseudoalteromonas.</title>
        <authorList>
            <person name="Sonnenschein E.C."/>
            <person name="Bech P.K."/>
        </authorList>
    </citation>
    <scope>NUCLEOTIDE SEQUENCE [LARGE SCALE GENOMIC DNA]</scope>
    <source>
        <strain evidence="9">S3895</strain>
    </source>
</reference>
<evidence type="ECO:0000313" key="9">
    <source>
        <dbReference type="Proteomes" id="UP000307164"/>
    </source>
</evidence>
<dbReference type="Proteomes" id="UP000307164">
    <property type="component" value="Unassembled WGS sequence"/>
</dbReference>
<keyword evidence="7" id="KW-0812">Transmembrane</keyword>
<feature type="transmembrane region" description="Helical" evidence="7">
    <location>
        <begin position="20"/>
        <end position="42"/>
    </location>
</feature>
<keyword evidence="6" id="KW-0998">Cell outer membrane</keyword>
<dbReference type="PIRSF" id="PIRSF002859">
    <property type="entry name" value="Lipo_traT"/>
    <property type="match status" value="1"/>
</dbReference>
<dbReference type="InterPro" id="IPR008874">
    <property type="entry name" value="TraT_complement-R"/>
</dbReference>
<keyword evidence="3 6" id="KW-0472">Membrane</keyword>
<organism evidence="8 9">
    <name type="scientific">Pseudoalteromonas aurantia</name>
    <dbReference type="NCBI Taxonomy" id="43654"/>
    <lineage>
        <taxon>Bacteria</taxon>
        <taxon>Pseudomonadati</taxon>
        <taxon>Pseudomonadota</taxon>
        <taxon>Gammaproteobacteria</taxon>
        <taxon>Alteromonadales</taxon>
        <taxon>Pseudoalteromonadaceae</taxon>
        <taxon>Pseudoalteromonas</taxon>
    </lineage>
</organism>
<sequence length="256" mass="27868">MEHNIKIYTTITKYKYVNLAWTLLFAVMLLQLVGCNAMHTAVKKRDLRVQTKMSDSVFLDPVSQEKRTVFLQLRNTSDKQGLVIETEIKTALSAKGYEIVHDPDNAHFWIQANILKAGITTADENKGILSQGYGGALAGAVVGAQFGSGNGQGAATLLGAAAGFVADSLIEDVYFNIVTDLQVSERAKSGVKIQENNQAKLKQGNSGYKSVTSNEITDRKKYQTRIVSTANKVNLKFAEAEPQLIRGLVNSISGLL</sequence>
<evidence type="ECO:0000313" key="8">
    <source>
        <dbReference type="EMBL" id="TMO76078.1"/>
    </source>
</evidence>
<evidence type="ECO:0000256" key="2">
    <source>
        <dbReference type="ARBA" id="ARBA00022729"/>
    </source>
</evidence>
<dbReference type="RefSeq" id="WP_138675436.1">
    <property type="nucleotide sequence ID" value="NZ_PNBW01000032.1"/>
</dbReference>
<dbReference type="EMBL" id="PNBW01000032">
    <property type="protein sequence ID" value="TMO76078.1"/>
    <property type="molecule type" value="Genomic_DNA"/>
</dbReference>
<accession>A0ABY2VZZ0</accession>
<evidence type="ECO:0000256" key="3">
    <source>
        <dbReference type="ARBA" id="ARBA00023136"/>
    </source>
</evidence>
<evidence type="ECO:0000256" key="5">
    <source>
        <dbReference type="ARBA" id="ARBA00023288"/>
    </source>
</evidence>
<evidence type="ECO:0000256" key="6">
    <source>
        <dbReference type="PIRNR" id="PIRNR002859"/>
    </source>
</evidence>
<comment type="subcellular location">
    <subcellularLocation>
        <location evidence="1">Cell outer membrane</location>
        <topology evidence="1">Lipid-anchor</topology>
    </subcellularLocation>
</comment>
<keyword evidence="9" id="KW-1185">Reference proteome</keyword>